<evidence type="ECO:0000256" key="4">
    <source>
        <dbReference type="ARBA" id="ARBA00012729"/>
    </source>
</evidence>
<name>A0AAN9IU76_CLITE</name>
<dbReference type="PROSITE" id="PS51910">
    <property type="entry name" value="GH18_2"/>
    <property type="match status" value="1"/>
</dbReference>
<evidence type="ECO:0000256" key="6">
    <source>
        <dbReference type="ARBA" id="ARBA00022801"/>
    </source>
</evidence>
<evidence type="ECO:0000256" key="8">
    <source>
        <dbReference type="ARBA" id="ARBA00023157"/>
    </source>
</evidence>
<organism evidence="16 17">
    <name type="scientific">Clitoria ternatea</name>
    <name type="common">Butterfly pea</name>
    <dbReference type="NCBI Taxonomy" id="43366"/>
    <lineage>
        <taxon>Eukaryota</taxon>
        <taxon>Viridiplantae</taxon>
        <taxon>Streptophyta</taxon>
        <taxon>Embryophyta</taxon>
        <taxon>Tracheophyta</taxon>
        <taxon>Spermatophyta</taxon>
        <taxon>Magnoliopsida</taxon>
        <taxon>eudicotyledons</taxon>
        <taxon>Gunneridae</taxon>
        <taxon>Pentapetalae</taxon>
        <taxon>rosids</taxon>
        <taxon>fabids</taxon>
        <taxon>Fabales</taxon>
        <taxon>Fabaceae</taxon>
        <taxon>Papilionoideae</taxon>
        <taxon>50 kb inversion clade</taxon>
        <taxon>NPAAA clade</taxon>
        <taxon>indigoferoid/millettioid clade</taxon>
        <taxon>Phaseoleae</taxon>
        <taxon>Clitoria</taxon>
    </lineage>
</organism>
<comment type="subcellular location">
    <subcellularLocation>
        <location evidence="2">Secreted</location>
        <location evidence="2">Extracellular space</location>
    </subcellularLocation>
</comment>
<dbReference type="EC" id="3.2.1.14" evidence="4"/>
<evidence type="ECO:0000256" key="11">
    <source>
        <dbReference type="ARBA" id="ARBA00023326"/>
    </source>
</evidence>
<evidence type="ECO:0000256" key="13">
    <source>
        <dbReference type="RuleBase" id="RU000489"/>
    </source>
</evidence>
<comment type="catalytic activity">
    <reaction evidence="1">
        <text>Random endo-hydrolysis of N-acetyl-beta-D-glucosaminide (1-&gt;4)-beta-linkages in chitin and chitodextrins.</text>
        <dbReference type="EC" id="3.2.1.14"/>
    </reaction>
</comment>
<feature type="chain" id="PRO_5042909766" description="Acidic endochitinase" evidence="14">
    <location>
        <begin position="26"/>
        <end position="299"/>
    </location>
</feature>
<dbReference type="Gene3D" id="3.20.20.80">
    <property type="entry name" value="Glycosidases"/>
    <property type="match status" value="1"/>
</dbReference>
<evidence type="ECO:0000256" key="3">
    <source>
        <dbReference type="ARBA" id="ARBA00009121"/>
    </source>
</evidence>
<evidence type="ECO:0000256" key="5">
    <source>
        <dbReference type="ARBA" id="ARBA00022525"/>
    </source>
</evidence>
<dbReference type="GO" id="GO:0006032">
    <property type="term" value="P:chitin catabolic process"/>
    <property type="evidence" value="ECO:0007669"/>
    <property type="project" value="UniProtKB-KW"/>
</dbReference>
<dbReference type="Pfam" id="PF00704">
    <property type="entry name" value="Glyco_hydro_18"/>
    <property type="match status" value="1"/>
</dbReference>
<dbReference type="GO" id="GO:0005576">
    <property type="term" value="C:extracellular region"/>
    <property type="evidence" value="ECO:0007669"/>
    <property type="project" value="UniProtKB-SubCell"/>
</dbReference>
<dbReference type="EMBL" id="JAYKXN010000005">
    <property type="protein sequence ID" value="KAK7285834.1"/>
    <property type="molecule type" value="Genomic_DNA"/>
</dbReference>
<keyword evidence="10 13" id="KW-0326">Glycosidase</keyword>
<accession>A0AAN9IU76</accession>
<keyword evidence="8" id="KW-1015">Disulfide bond</keyword>
<gene>
    <name evidence="16" type="ORF">RJT34_20616</name>
</gene>
<evidence type="ECO:0000313" key="16">
    <source>
        <dbReference type="EMBL" id="KAK7285834.1"/>
    </source>
</evidence>
<keyword evidence="6 13" id="KW-0378">Hydrolase</keyword>
<dbReference type="InterPro" id="IPR001223">
    <property type="entry name" value="Glyco_hydro18_cat"/>
</dbReference>
<comment type="similarity">
    <text evidence="3">Belongs to the glycosyl hydrolase 18 family. Chitinase class II subfamily.</text>
</comment>
<proteinExistence type="inferred from homology"/>
<evidence type="ECO:0000256" key="12">
    <source>
        <dbReference type="ARBA" id="ARBA00073139"/>
    </source>
</evidence>
<dbReference type="CDD" id="cd02877">
    <property type="entry name" value="GH18_hevamine_XipI_class_III"/>
    <property type="match status" value="1"/>
</dbReference>
<dbReference type="PANTHER" id="PTHR45708">
    <property type="entry name" value="ENDOCHITINASE"/>
    <property type="match status" value="1"/>
</dbReference>
<keyword evidence="7" id="KW-0146">Chitin degradation</keyword>
<keyword evidence="14" id="KW-0732">Signal</keyword>
<keyword evidence="9" id="KW-0119">Carbohydrate metabolism</keyword>
<protein>
    <recommendedName>
        <fullName evidence="12">Acidic endochitinase</fullName>
        <ecNumber evidence="4">3.2.1.14</ecNumber>
    </recommendedName>
</protein>
<evidence type="ECO:0000256" key="7">
    <source>
        <dbReference type="ARBA" id="ARBA00023024"/>
    </source>
</evidence>
<evidence type="ECO:0000256" key="9">
    <source>
        <dbReference type="ARBA" id="ARBA00023277"/>
    </source>
</evidence>
<dbReference type="GO" id="GO:0000272">
    <property type="term" value="P:polysaccharide catabolic process"/>
    <property type="evidence" value="ECO:0007669"/>
    <property type="project" value="UniProtKB-KW"/>
</dbReference>
<dbReference type="InterPro" id="IPR050542">
    <property type="entry name" value="Glycosyl_Hydrlase18_Chitinase"/>
</dbReference>
<dbReference type="InterPro" id="IPR045321">
    <property type="entry name" value="Cts1-like"/>
</dbReference>
<dbReference type="PANTHER" id="PTHR45708:SF67">
    <property type="entry name" value="CHITINASE"/>
    <property type="match status" value="1"/>
</dbReference>
<sequence>MGNETSKVSILFMLMILALLSNTNAGDIVIYWGQNETEGSLIETCNSGLYKIVNIAFLATFGSGRQPQINLAGHCDATSNGCIHLSNDIKGCQKQGIKVMLSIGGGSPGYSLSSASDATNLANYIWNNFLGGKSSLRPLGGAVLDGVDFDIELGGGQAFYTVLARRLFQLGKRGRKVHLSAAPQCPFPDQHQNGALSTGLFDYVWVQFYNNDPCQFDSSNPNKFQNSWNQWITSIRASKIYVGFPASQSAAGSGYVPTEALIRQVLPFVKRSRKYGGVMLWDRSADRQAGYSIKIKGVA</sequence>
<evidence type="ECO:0000256" key="2">
    <source>
        <dbReference type="ARBA" id="ARBA00004239"/>
    </source>
</evidence>
<dbReference type="InterPro" id="IPR001579">
    <property type="entry name" value="Glyco_hydro_18_chit_AS"/>
</dbReference>
<evidence type="ECO:0000256" key="1">
    <source>
        <dbReference type="ARBA" id="ARBA00000822"/>
    </source>
</evidence>
<feature type="signal peptide" evidence="14">
    <location>
        <begin position="1"/>
        <end position="25"/>
    </location>
</feature>
<keyword evidence="11" id="KW-0624">Polysaccharide degradation</keyword>
<comment type="caution">
    <text evidence="16">The sequence shown here is derived from an EMBL/GenBank/DDBJ whole genome shotgun (WGS) entry which is preliminary data.</text>
</comment>
<evidence type="ECO:0000256" key="10">
    <source>
        <dbReference type="ARBA" id="ARBA00023295"/>
    </source>
</evidence>
<reference evidence="16 17" key="1">
    <citation type="submission" date="2024-01" db="EMBL/GenBank/DDBJ databases">
        <title>The genomes of 5 underutilized Papilionoideae crops provide insights into root nodulation and disease resistance.</title>
        <authorList>
            <person name="Yuan L."/>
        </authorList>
    </citation>
    <scope>NUCLEOTIDE SEQUENCE [LARGE SCALE GENOMIC DNA]</scope>
    <source>
        <strain evidence="16">LY-2023</strain>
        <tissue evidence="16">Leaf</tissue>
    </source>
</reference>
<evidence type="ECO:0000259" key="15">
    <source>
        <dbReference type="PROSITE" id="PS51910"/>
    </source>
</evidence>
<dbReference type="SUPFAM" id="SSF51445">
    <property type="entry name" value="(Trans)glycosidases"/>
    <property type="match status" value="1"/>
</dbReference>
<dbReference type="FunFam" id="3.20.20.80:FF:000015">
    <property type="entry name" value="Acidic endochitinase SE2"/>
    <property type="match status" value="1"/>
</dbReference>
<dbReference type="PROSITE" id="PS01095">
    <property type="entry name" value="GH18_1"/>
    <property type="match status" value="1"/>
</dbReference>
<dbReference type="Proteomes" id="UP001359559">
    <property type="component" value="Unassembled WGS sequence"/>
</dbReference>
<dbReference type="AlphaFoldDB" id="A0AAN9IU76"/>
<dbReference type="GO" id="GO:0008843">
    <property type="term" value="F:endochitinase activity"/>
    <property type="evidence" value="ECO:0007669"/>
    <property type="project" value="UniProtKB-EC"/>
</dbReference>
<evidence type="ECO:0000313" key="17">
    <source>
        <dbReference type="Proteomes" id="UP001359559"/>
    </source>
</evidence>
<evidence type="ECO:0000256" key="14">
    <source>
        <dbReference type="SAM" id="SignalP"/>
    </source>
</evidence>
<keyword evidence="17" id="KW-1185">Reference proteome</keyword>
<keyword evidence="5" id="KW-0964">Secreted</keyword>
<feature type="domain" description="GH18" evidence="15">
    <location>
        <begin position="26"/>
        <end position="299"/>
    </location>
</feature>
<dbReference type="InterPro" id="IPR017853">
    <property type="entry name" value="GH"/>
</dbReference>